<proteinExistence type="predicted"/>
<dbReference type="STRING" id="269796.Rru_A3007"/>
<evidence type="ECO:0000313" key="2">
    <source>
        <dbReference type="Proteomes" id="UP000001929"/>
    </source>
</evidence>
<evidence type="ECO:0000313" key="1">
    <source>
        <dbReference type="EMBL" id="ABC23802.1"/>
    </source>
</evidence>
<dbReference type="Gene3D" id="3.20.80.10">
    <property type="entry name" value="Regulatory factor, effector binding domain"/>
    <property type="match status" value="1"/>
</dbReference>
<dbReference type="Pfam" id="PF04832">
    <property type="entry name" value="SOUL"/>
    <property type="match status" value="1"/>
</dbReference>
<dbReference type="InterPro" id="IPR006917">
    <property type="entry name" value="SOUL_heme-bd"/>
</dbReference>
<dbReference type="SUPFAM" id="SSF55136">
    <property type="entry name" value="Probable bacterial effector-binding domain"/>
    <property type="match status" value="1"/>
</dbReference>
<dbReference type="PATRIC" id="fig|269796.9.peg.3115"/>
<sequence>MACRVFGKRSSTEEPAYTVIATLGDGVEIRHYGPRVAAEVAARHSGGAGERTHAFRLLFAYITGANTARQNLPMTKPVGVGAVGGASQRLAMTIPVATGAGAALQFFLPAGLTAQTAPVPSDPRVTLRDIAAQDMAVLGFSGFRHGIEVDRRKAQLRQSLTASGWTASGEAVAYFYDPPFSLPFLRRNEVAVPVERG</sequence>
<dbReference type="KEGG" id="rru:Rru_A3007"/>
<organism evidence="1 2">
    <name type="scientific">Rhodospirillum rubrum (strain ATCC 11170 / ATH 1.1.1 / DSM 467 / LMG 4362 / NCIMB 8255 / S1)</name>
    <dbReference type="NCBI Taxonomy" id="269796"/>
    <lineage>
        <taxon>Bacteria</taxon>
        <taxon>Pseudomonadati</taxon>
        <taxon>Pseudomonadota</taxon>
        <taxon>Alphaproteobacteria</taxon>
        <taxon>Rhodospirillales</taxon>
        <taxon>Rhodospirillaceae</taxon>
        <taxon>Rhodospirillum</taxon>
    </lineage>
</organism>
<reference evidence="1 2" key="1">
    <citation type="journal article" date="2011" name="Stand. Genomic Sci.">
        <title>Complete genome sequence of Rhodospirillum rubrum type strain (S1).</title>
        <authorList>
            <person name="Munk A.C."/>
            <person name="Copeland A."/>
            <person name="Lucas S."/>
            <person name="Lapidus A."/>
            <person name="Del Rio T.G."/>
            <person name="Barry K."/>
            <person name="Detter J.C."/>
            <person name="Hammon N."/>
            <person name="Israni S."/>
            <person name="Pitluck S."/>
            <person name="Brettin T."/>
            <person name="Bruce D."/>
            <person name="Han C."/>
            <person name="Tapia R."/>
            <person name="Gilna P."/>
            <person name="Schmutz J."/>
            <person name="Larimer F."/>
            <person name="Land M."/>
            <person name="Kyrpides N.C."/>
            <person name="Mavromatis K."/>
            <person name="Richardson P."/>
            <person name="Rohde M."/>
            <person name="Goker M."/>
            <person name="Klenk H.P."/>
            <person name="Zhang Y."/>
            <person name="Roberts G.P."/>
            <person name="Reslewic S."/>
            <person name="Schwartz D.C."/>
        </authorList>
    </citation>
    <scope>NUCLEOTIDE SEQUENCE [LARGE SCALE GENOMIC DNA]</scope>
    <source>
        <strain evidence="2">ATCC 11170 / ATH 1.1.1 / DSM 467 / LMG 4362 / NCIMB 8255 / S1</strain>
    </source>
</reference>
<dbReference type="PANTHER" id="PTHR11220:SF58">
    <property type="entry name" value="SOUL HEME-BINDING FAMILY PROTEIN"/>
    <property type="match status" value="1"/>
</dbReference>
<dbReference type="HOGENOM" id="CLU_068699_0_0_5"/>
<dbReference type="PANTHER" id="PTHR11220">
    <property type="entry name" value="HEME-BINDING PROTEIN-RELATED"/>
    <property type="match status" value="1"/>
</dbReference>
<accession>Q2RPZ3</accession>
<dbReference type="RefSeq" id="WP_011390755.1">
    <property type="nucleotide sequence ID" value="NC_007643.1"/>
</dbReference>
<dbReference type="EMBL" id="CP000230">
    <property type="protein sequence ID" value="ABC23802.1"/>
    <property type="molecule type" value="Genomic_DNA"/>
</dbReference>
<name>Q2RPZ3_RHORT</name>
<dbReference type="Proteomes" id="UP000001929">
    <property type="component" value="Chromosome"/>
</dbReference>
<dbReference type="EnsemblBacteria" id="ABC23802">
    <property type="protein sequence ID" value="ABC23802"/>
    <property type="gene ID" value="Rru_A3007"/>
</dbReference>
<dbReference type="eggNOG" id="COG3449">
    <property type="taxonomic scope" value="Bacteria"/>
</dbReference>
<protein>
    <submittedName>
        <fullName evidence="1">SOUL heme-binding protein</fullName>
    </submittedName>
</protein>
<dbReference type="AlphaFoldDB" id="Q2RPZ3"/>
<keyword evidence="2" id="KW-1185">Reference proteome</keyword>
<dbReference type="InterPro" id="IPR011256">
    <property type="entry name" value="Reg_factor_effector_dom_sf"/>
</dbReference>
<gene>
    <name evidence="1" type="ordered locus">Rru_A3007</name>
</gene>
<dbReference type="PhylomeDB" id="Q2RPZ3"/>